<dbReference type="PATRIC" id="fig|28229.3.peg.1779"/>
<dbReference type="Pfam" id="PF01872">
    <property type="entry name" value="RibD_C"/>
    <property type="match status" value="1"/>
</dbReference>
<evidence type="ECO:0000256" key="7">
    <source>
        <dbReference type="ARBA" id="ARBA00013173"/>
    </source>
</evidence>
<dbReference type="PANTHER" id="PTHR38011">
    <property type="entry name" value="DIHYDROFOLATE REDUCTASE FAMILY PROTEIN (AFU_ORTHOLOGUE AFUA_8G06820)"/>
    <property type="match status" value="1"/>
</dbReference>
<dbReference type="CDD" id="cd01284">
    <property type="entry name" value="Riboflavin_deaminase-reductase"/>
    <property type="match status" value="1"/>
</dbReference>
<comment type="similarity">
    <text evidence="4">In the N-terminal section; belongs to the cytidine and deoxycytidylate deaminase family.</text>
</comment>
<dbReference type="SUPFAM" id="SSF53597">
    <property type="entry name" value="Dihydrofolate reductase-like"/>
    <property type="match status" value="1"/>
</dbReference>
<dbReference type="Proteomes" id="UP000029868">
    <property type="component" value="Unassembled WGS sequence"/>
</dbReference>
<comment type="caution">
    <text evidence="19">The sequence shown here is derived from an EMBL/GenBank/DDBJ whole genome shotgun (WGS) entry which is preliminary data.</text>
</comment>
<proteinExistence type="inferred from homology"/>
<evidence type="ECO:0000256" key="14">
    <source>
        <dbReference type="ARBA" id="ARBA00023268"/>
    </source>
</evidence>
<reference evidence="19 20" key="1">
    <citation type="submission" date="2014-08" db="EMBL/GenBank/DDBJ databases">
        <title>Genomic and Phenotypic Diversity of Colwellia psychrerythraea strains from Disparate Marine Basins.</title>
        <authorList>
            <person name="Techtmann S.M."/>
            <person name="Stelling S.C."/>
            <person name="Utturkar S.M."/>
            <person name="Alshibli N."/>
            <person name="Harris A."/>
            <person name="Brown S.D."/>
            <person name="Hazen T.C."/>
        </authorList>
    </citation>
    <scope>NUCLEOTIDE SEQUENCE [LARGE SCALE GENOMIC DNA]</scope>
    <source>
        <strain evidence="19 20">GAB14E</strain>
    </source>
</reference>
<evidence type="ECO:0000256" key="6">
    <source>
        <dbReference type="ARBA" id="ARBA00012766"/>
    </source>
</evidence>
<feature type="binding site" evidence="16">
    <location>
        <position position="188"/>
    </location>
    <ligand>
        <name>substrate</name>
    </ligand>
</feature>
<evidence type="ECO:0000256" key="15">
    <source>
        <dbReference type="PIRSR" id="PIRSR006769-1"/>
    </source>
</evidence>
<dbReference type="InterPro" id="IPR011549">
    <property type="entry name" value="RibD_C"/>
</dbReference>
<evidence type="ECO:0000313" key="19">
    <source>
        <dbReference type="EMBL" id="KGJ94927.1"/>
    </source>
</evidence>
<keyword evidence="11 17" id="KW-0862">Zinc</keyword>
<dbReference type="Gene3D" id="3.40.430.10">
    <property type="entry name" value="Dihydrofolate Reductase, subunit A"/>
    <property type="match status" value="1"/>
</dbReference>
<dbReference type="GO" id="GO:0008270">
    <property type="term" value="F:zinc ion binding"/>
    <property type="evidence" value="ECO:0007669"/>
    <property type="project" value="InterPro"/>
</dbReference>
<gene>
    <name evidence="19" type="ORF">GAB14E_2161</name>
</gene>
<dbReference type="GO" id="GO:0009231">
    <property type="term" value="P:riboflavin biosynthetic process"/>
    <property type="evidence" value="ECO:0007669"/>
    <property type="project" value="UniProtKB-UniPathway"/>
</dbReference>
<feature type="binding site" evidence="16">
    <location>
        <position position="339"/>
    </location>
    <ligand>
        <name>substrate</name>
    </ligand>
</feature>
<sequence length="414" mass="45197">MKTTIADKKNFTDQDHIFMARAIELAKKGHFTTSPNPRVGCVLVNYKNGIGKIIGEGYHQKAGQGHAEVKALIAAKINYAFLIKGATAYVTLEPCSHFGRTPPCAQALVDAGVKHVIAAMVDPDQRVSGNGLALLEKAGIKTQSGLLEQSARVLNIGFIHHRESKLPYVRCKLAASLDGKTAMASGESKWITSSAARQDVQRLRAQSCAIISGADSIIFDNAKMTVRWSQLGDLKNSYPEEILRQPLRVVIDSQNRLTPNLAIFEHESPILVINGIVNANNAKVENKLESDLENLPKWPHFVEHVQLPVIKNSQGNSKIDLRSLLALLAKRDLNDVLIESGANLSGAFIEQDLVNELILYQAPKLMGGDGKNLVAMPAITKLNKAKELAISDLRMVGADIRITSQLITNKQNIK</sequence>
<dbReference type="InterPro" id="IPR002125">
    <property type="entry name" value="CMP_dCMP_dom"/>
</dbReference>
<feature type="binding site" evidence="17">
    <location>
        <position position="95"/>
    </location>
    <ligand>
        <name>Zn(2+)</name>
        <dbReference type="ChEBI" id="CHEBI:29105"/>
        <note>catalytic</note>
    </ligand>
</feature>
<dbReference type="GO" id="GO:0050661">
    <property type="term" value="F:NADP binding"/>
    <property type="evidence" value="ECO:0007669"/>
    <property type="project" value="InterPro"/>
</dbReference>
<feature type="binding site" evidence="16">
    <location>
        <position position="190"/>
    </location>
    <ligand>
        <name>NADP(+)</name>
        <dbReference type="ChEBI" id="CHEBI:58349"/>
    </ligand>
</feature>
<dbReference type="InterPro" id="IPR050765">
    <property type="entry name" value="Riboflavin_Biosynth_HTPR"/>
</dbReference>
<dbReference type="InterPro" id="IPR016192">
    <property type="entry name" value="APOBEC/CMP_deaminase_Zn-bd"/>
</dbReference>
<keyword evidence="12 16" id="KW-0521">NADP</keyword>
<feature type="binding site" evidence="16">
    <location>
        <position position="227"/>
    </location>
    <ligand>
        <name>substrate</name>
    </ligand>
</feature>
<dbReference type="EC" id="1.1.1.193" evidence="7"/>
<dbReference type="GO" id="GO:0008835">
    <property type="term" value="F:diaminohydroxyphosphoribosylaminopyrimidine deaminase activity"/>
    <property type="evidence" value="ECO:0007669"/>
    <property type="project" value="UniProtKB-EC"/>
</dbReference>
<keyword evidence="13 19" id="KW-0560">Oxidoreductase</keyword>
<feature type="binding site" evidence="16">
    <location>
        <position position="174"/>
    </location>
    <ligand>
        <name>NADP(+)</name>
        <dbReference type="ChEBI" id="CHEBI:58349"/>
    </ligand>
</feature>
<evidence type="ECO:0000313" key="20">
    <source>
        <dbReference type="Proteomes" id="UP000029868"/>
    </source>
</evidence>
<keyword evidence="19" id="KW-0378">Hydrolase</keyword>
<evidence type="ECO:0000256" key="10">
    <source>
        <dbReference type="ARBA" id="ARBA00022723"/>
    </source>
</evidence>
<evidence type="ECO:0000256" key="3">
    <source>
        <dbReference type="ARBA" id="ARBA00004910"/>
    </source>
</evidence>
<dbReference type="NCBIfam" id="TIGR00326">
    <property type="entry name" value="eubact_ribD"/>
    <property type="match status" value="1"/>
</dbReference>
<accession>A0A099KYI0</accession>
<feature type="binding site" evidence="17">
    <location>
        <position position="104"/>
    </location>
    <ligand>
        <name>Zn(2+)</name>
        <dbReference type="ChEBI" id="CHEBI:29105"/>
        <note>catalytic</note>
    </ligand>
</feature>
<dbReference type="PANTHER" id="PTHR38011:SF7">
    <property type="entry name" value="2,5-DIAMINO-6-RIBOSYLAMINO-4(3H)-PYRIMIDINONE 5'-PHOSPHATE REDUCTASE"/>
    <property type="match status" value="1"/>
</dbReference>
<dbReference type="InterPro" id="IPR016193">
    <property type="entry name" value="Cytidine_deaminase-like"/>
</dbReference>
<evidence type="ECO:0000256" key="12">
    <source>
        <dbReference type="ARBA" id="ARBA00022857"/>
    </source>
</evidence>
<comment type="similarity">
    <text evidence="5">In the C-terminal section; belongs to the HTP reductase family.</text>
</comment>
<feature type="active site" description="Proton donor" evidence="15">
    <location>
        <position position="68"/>
    </location>
</feature>
<dbReference type="GO" id="GO:0008703">
    <property type="term" value="F:5-amino-6-(5-phosphoribosylamino)uracil reductase activity"/>
    <property type="evidence" value="ECO:0007669"/>
    <property type="project" value="UniProtKB-EC"/>
</dbReference>
<comment type="cofactor">
    <cofactor evidence="17">
        <name>Zn(2+)</name>
        <dbReference type="ChEBI" id="CHEBI:29105"/>
    </cofactor>
    <text evidence="17">Binds 1 zinc ion.</text>
</comment>
<dbReference type="EMBL" id="JQEC01000016">
    <property type="protein sequence ID" value="KGJ94927.1"/>
    <property type="molecule type" value="Genomic_DNA"/>
</dbReference>
<dbReference type="Pfam" id="PF00383">
    <property type="entry name" value="dCMP_cyt_deam_1"/>
    <property type="match status" value="1"/>
</dbReference>
<evidence type="ECO:0000256" key="4">
    <source>
        <dbReference type="ARBA" id="ARBA00005259"/>
    </source>
</evidence>
<dbReference type="PROSITE" id="PS51747">
    <property type="entry name" value="CYT_DCMP_DEAMINASES_2"/>
    <property type="match status" value="1"/>
</dbReference>
<feature type="binding site" evidence="17">
    <location>
        <position position="66"/>
    </location>
    <ligand>
        <name>Zn(2+)</name>
        <dbReference type="ChEBI" id="CHEBI:29105"/>
        <note>catalytic</note>
    </ligand>
</feature>
<dbReference type="PROSITE" id="PS00903">
    <property type="entry name" value="CYT_DCMP_DEAMINASES_1"/>
    <property type="match status" value="1"/>
</dbReference>
<organism evidence="19 20">
    <name type="scientific">Colwellia psychrerythraea</name>
    <name type="common">Vibrio psychroerythus</name>
    <dbReference type="NCBI Taxonomy" id="28229"/>
    <lineage>
        <taxon>Bacteria</taxon>
        <taxon>Pseudomonadati</taxon>
        <taxon>Pseudomonadota</taxon>
        <taxon>Gammaproteobacteria</taxon>
        <taxon>Alteromonadales</taxon>
        <taxon>Colwelliaceae</taxon>
        <taxon>Colwellia</taxon>
    </lineage>
</organism>
<evidence type="ECO:0000256" key="1">
    <source>
        <dbReference type="ARBA" id="ARBA00002151"/>
    </source>
</evidence>
<evidence type="ECO:0000256" key="11">
    <source>
        <dbReference type="ARBA" id="ARBA00022833"/>
    </source>
</evidence>
<comment type="function">
    <text evidence="1">Converts 2,5-diamino-6-(ribosylamino)-4(3h)-pyrimidinone 5'-phosphate into 5-amino-6-(ribosylamino)-2,4(1h,3h)-pyrimidinedione 5'-phosphate.</text>
</comment>
<evidence type="ECO:0000256" key="8">
    <source>
        <dbReference type="ARBA" id="ARBA00019930"/>
    </source>
</evidence>
<protein>
    <recommendedName>
        <fullName evidence="8">Riboflavin biosynthesis protein RibD</fullName>
        <ecNumber evidence="7">1.1.1.193</ecNumber>
        <ecNumber evidence="6">3.5.4.26</ecNumber>
    </recommendedName>
</protein>
<evidence type="ECO:0000256" key="5">
    <source>
        <dbReference type="ARBA" id="ARBA00007417"/>
    </source>
</evidence>
<dbReference type="RefSeq" id="WP_033081826.1">
    <property type="nucleotide sequence ID" value="NZ_JQEC01000016.1"/>
</dbReference>
<dbReference type="NCBIfam" id="TIGR00227">
    <property type="entry name" value="ribD_Cterm"/>
    <property type="match status" value="1"/>
</dbReference>
<name>A0A099KYI0_COLPS</name>
<evidence type="ECO:0000256" key="17">
    <source>
        <dbReference type="PIRSR" id="PIRSR006769-3"/>
    </source>
</evidence>
<dbReference type="EC" id="3.5.4.26" evidence="6"/>
<evidence type="ECO:0000256" key="16">
    <source>
        <dbReference type="PIRSR" id="PIRSR006769-2"/>
    </source>
</evidence>
<feature type="binding site" evidence="16">
    <location>
        <begin position="341"/>
        <end position="347"/>
    </location>
    <ligand>
        <name>NADP(+)</name>
        <dbReference type="ChEBI" id="CHEBI:58349"/>
    </ligand>
</feature>
<evidence type="ECO:0000256" key="9">
    <source>
        <dbReference type="ARBA" id="ARBA00022619"/>
    </source>
</evidence>
<dbReference type="UniPathway" id="UPA00275">
    <property type="reaction ID" value="UER00401"/>
</dbReference>
<comment type="pathway">
    <text evidence="3">Cofactor biosynthesis; riboflavin biosynthesis; 5-amino-6-(D-ribitylamino)uracil from GTP: step 3/4.</text>
</comment>
<keyword evidence="14" id="KW-0511">Multifunctional enzyme</keyword>
<feature type="binding site" evidence="16">
    <location>
        <position position="220"/>
    </location>
    <ligand>
        <name>NADP(+)</name>
        <dbReference type="ChEBI" id="CHEBI:58349"/>
    </ligand>
</feature>
<dbReference type="AlphaFoldDB" id="A0A099KYI0"/>
<dbReference type="InterPro" id="IPR002734">
    <property type="entry name" value="RibDG_C"/>
</dbReference>
<dbReference type="Gene3D" id="3.40.140.10">
    <property type="entry name" value="Cytidine Deaminase, domain 2"/>
    <property type="match status" value="1"/>
</dbReference>
<dbReference type="InterPro" id="IPR024072">
    <property type="entry name" value="DHFR-like_dom_sf"/>
</dbReference>
<feature type="domain" description="CMP/dCMP-type deaminase" evidence="18">
    <location>
        <begin position="13"/>
        <end position="142"/>
    </location>
</feature>
<keyword evidence="9" id="KW-0686">Riboflavin biosynthesis</keyword>
<evidence type="ECO:0000256" key="13">
    <source>
        <dbReference type="ARBA" id="ARBA00023002"/>
    </source>
</evidence>
<comment type="pathway">
    <text evidence="2">Cofactor biosynthesis; riboflavin biosynthesis; 5-amino-6-(D-ribitylamino)uracil from GTP: step 2/4.</text>
</comment>
<keyword evidence="10 17" id="KW-0479">Metal-binding</keyword>
<dbReference type="InterPro" id="IPR004794">
    <property type="entry name" value="Eubact_RibD"/>
</dbReference>
<feature type="binding site" evidence="16">
    <location>
        <position position="204"/>
    </location>
    <ligand>
        <name>substrate</name>
    </ligand>
</feature>
<dbReference type="PIRSF" id="PIRSF006769">
    <property type="entry name" value="RibD"/>
    <property type="match status" value="1"/>
</dbReference>
<evidence type="ECO:0000259" key="18">
    <source>
        <dbReference type="PROSITE" id="PS51747"/>
    </source>
</evidence>
<evidence type="ECO:0000256" key="2">
    <source>
        <dbReference type="ARBA" id="ARBA00004882"/>
    </source>
</evidence>
<dbReference type="SUPFAM" id="SSF53927">
    <property type="entry name" value="Cytidine deaminase-like"/>
    <property type="match status" value="1"/>
</dbReference>
<feature type="binding site" evidence="16">
    <location>
        <position position="253"/>
    </location>
    <ligand>
        <name>NADP(+)</name>
        <dbReference type="ChEBI" id="CHEBI:58349"/>
    </ligand>
</feature>